<dbReference type="RefSeq" id="WP_145240208.1">
    <property type="nucleotide sequence ID" value="NZ_CP036273.1"/>
</dbReference>
<dbReference type="OrthoDB" id="254883at2"/>
<protein>
    <submittedName>
        <fullName evidence="2">Uncharacterized protein</fullName>
    </submittedName>
</protein>
<reference evidence="2 3" key="1">
    <citation type="submission" date="2019-02" db="EMBL/GenBank/DDBJ databases">
        <title>Deep-cultivation of Planctomycetes and their phenomic and genomic characterization uncovers novel biology.</title>
        <authorList>
            <person name="Wiegand S."/>
            <person name="Jogler M."/>
            <person name="Boedeker C."/>
            <person name="Pinto D."/>
            <person name="Vollmers J."/>
            <person name="Rivas-Marin E."/>
            <person name="Kohn T."/>
            <person name="Peeters S.H."/>
            <person name="Heuer A."/>
            <person name="Rast P."/>
            <person name="Oberbeckmann S."/>
            <person name="Bunk B."/>
            <person name="Jeske O."/>
            <person name="Meyerdierks A."/>
            <person name="Storesund J.E."/>
            <person name="Kallscheuer N."/>
            <person name="Luecker S."/>
            <person name="Lage O.M."/>
            <person name="Pohl T."/>
            <person name="Merkel B.J."/>
            <person name="Hornburger P."/>
            <person name="Mueller R.-W."/>
            <person name="Bruemmer F."/>
            <person name="Labrenz M."/>
            <person name="Spormann A.M."/>
            <person name="Op den Camp H."/>
            <person name="Overmann J."/>
            <person name="Amann R."/>
            <person name="Jetten M.S.M."/>
            <person name="Mascher T."/>
            <person name="Medema M.H."/>
            <person name="Devos D.P."/>
            <person name="Kaster A.-K."/>
            <person name="Ovreas L."/>
            <person name="Rohde M."/>
            <person name="Galperin M.Y."/>
            <person name="Jogler C."/>
        </authorList>
    </citation>
    <scope>NUCLEOTIDE SEQUENCE [LARGE SCALE GENOMIC DNA]</scope>
    <source>
        <strain evidence="2 3">ETA_A1</strain>
    </source>
</reference>
<keyword evidence="3" id="KW-1185">Reference proteome</keyword>
<evidence type="ECO:0000313" key="2">
    <source>
        <dbReference type="EMBL" id="QDU21336.1"/>
    </source>
</evidence>
<dbReference type="InterPro" id="IPR046632">
    <property type="entry name" value="DUF6744"/>
</dbReference>
<dbReference type="Proteomes" id="UP000319576">
    <property type="component" value="Chromosome"/>
</dbReference>
<evidence type="ECO:0000256" key="1">
    <source>
        <dbReference type="SAM" id="Coils"/>
    </source>
</evidence>
<keyword evidence="1" id="KW-0175">Coiled coil</keyword>
<dbReference type="KEGG" id="uli:ETAA1_33030"/>
<accession>A0A517XV04</accession>
<name>A0A517XV04_9BACT</name>
<feature type="coiled-coil region" evidence="1">
    <location>
        <begin position="253"/>
        <end position="280"/>
    </location>
</feature>
<organism evidence="2 3">
    <name type="scientific">Urbifossiella limnaea</name>
    <dbReference type="NCBI Taxonomy" id="2528023"/>
    <lineage>
        <taxon>Bacteria</taxon>
        <taxon>Pseudomonadati</taxon>
        <taxon>Planctomycetota</taxon>
        <taxon>Planctomycetia</taxon>
        <taxon>Gemmatales</taxon>
        <taxon>Gemmataceae</taxon>
        <taxon>Urbifossiella</taxon>
    </lineage>
</organism>
<dbReference type="EMBL" id="CP036273">
    <property type="protein sequence ID" value="QDU21336.1"/>
    <property type="molecule type" value="Genomic_DNA"/>
</dbReference>
<sequence>MPATAPLPFPVAAGTRLLGEVISWTCSGVAVTHPALLTALRDAGLDENVARELAAKHAFTRACKKLCDRRIIRQVAEDETCVKFQFTQESRDGDRYEYALETMLTLDKRTGTVTCDLPGLATLAQEELDRATDARTGSDVTRVIQKLFDRHADLFPIRPQGGCYFTPIRHTTFVDKVQAMLGRLNGQILRFPVPAGTAEGDRSVKDAVAAGLAALIDDHRKAVALFGEDTREDTLKRAADKIRSTQFKIAAYAEYLLDEKGKLDRELAAARDELRAKVDQLAAVA</sequence>
<dbReference type="Pfam" id="PF20529">
    <property type="entry name" value="DUF6744"/>
    <property type="match status" value="1"/>
</dbReference>
<proteinExistence type="predicted"/>
<evidence type="ECO:0000313" key="3">
    <source>
        <dbReference type="Proteomes" id="UP000319576"/>
    </source>
</evidence>
<gene>
    <name evidence="2" type="ORF">ETAA1_33030</name>
</gene>
<dbReference type="AlphaFoldDB" id="A0A517XV04"/>